<evidence type="ECO:0000313" key="1">
    <source>
        <dbReference type="EMBL" id="KAF2677686.1"/>
    </source>
</evidence>
<dbReference type="AlphaFoldDB" id="A0A6G1IHH8"/>
<sequence>MDPRAIAHFTNHVRTNFQALEPTQKCPELTNGTFITLQIGICRTDGSITMRRLSERESFETLDGPLFDPQCRVCKAEARHHTWIGRKVASYFKDHTPLCMDLEDDDLGVDTKYYILCELDEVAKEIKEKQEKFEKIVKRIEAKVYENIPAARDLQIVFRSDILARLTIPKHTADRRKVRASLQDTGKGEIARVNARCCYVHALNSLAKAVKAKMVYADAPPPYSPEPECSNCKLE</sequence>
<accession>A0A6G1IHH8</accession>
<organism evidence="1 2">
    <name type="scientific">Lentithecium fluviatile CBS 122367</name>
    <dbReference type="NCBI Taxonomy" id="1168545"/>
    <lineage>
        <taxon>Eukaryota</taxon>
        <taxon>Fungi</taxon>
        <taxon>Dikarya</taxon>
        <taxon>Ascomycota</taxon>
        <taxon>Pezizomycotina</taxon>
        <taxon>Dothideomycetes</taxon>
        <taxon>Pleosporomycetidae</taxon>
        <taxon>Pleosporales</taxon>
        <taxon>Massarineae</taxon>
        <taxon>Lentitheciaceae</taxon>
        <taxon>Lentithecium</taxon>
    </lineage>
</organism>
<reference evidence="1" key="1">
    <citation type="journal article" date="2020" name="Stud. Mycol.">
        <title>101 Dothideomycetes genomes: a test case for predicting lifestyles and emergence of pathogens.</title>
        <authorList>
            <person name="Haridas S."/>
            <person name="Albert R."/>
            <person name="Binder M."/>
            <person name="Bloem J."/>
            <person name="Labutti K."/>
            <person name="Salamov A."/>
            <person name="Andreopoulos B."/>
            <person name="Baker S."/>
            <person name="Barry K."/>
            <person name="Bills G."/>
            <person name="Bluhm B."/>
            <person name="Cannon C."/>
            <person name="Castanera R."/>
            <person name="Culley D."/>
            <person name="Daum C."/>
            <person name="Ezra D."/>
            <person name="Gonzalez J."/>
            <person name="Henrissat B."/>
            <person name="Kuo A."/>
            <person name="Liang C."/>
            <person name="Lipzen A."/>
            <person name="Lutzoni F."/>
            <person name="Magnuson J."/>
            <person name="Mondo S."/>
            <person name="Nolan M."/>
            <person name="Ohm R."/>
            <person name="Pangilinan J."/>
            <person name="Park H.-J."/>
            <person name="Ramirez L."/>
            <person name="Alfaro M."/>
            <person name="Sun H."/>
            <person name="Tritt A."/>
            <person name="Yoshinaga Y."/>
            <person name="Zwiers L.-H."/>
            <person name="Turgeon B."/>
            <person name="Goodwin S."/>
            <person name="Spatafora J."/>
            <person name="Crous P."/>
            <person name="Grigoriev I."/>
        </authorList>
    </citation>
    <scope>NUCLEOTIDE SEQUENCE</scope>
    <source>
        <strain evidence="1">CBS 122367</strain>
    </source>
</reference>
<keyword evidence="2" id="KW-1185">Reference proteome</keyword>
<gene>
    <name evidence="1" type="ORF">K458DRAFT_395757</name>
</gene>
<evidence type="ECO:0000313" key="2">
    <source>
        <dbReference type="Proteomes" id="UP000799291"/>
    </source>
</evidence>
<dbReference type="EMBL" id="MU005620">
    <property type="protein sequence ID" value="KAF2677686.1"/>
    <property type="molecule type" value="Genomic_DNA"/>
</dbReference>
<proteinExistence type="predicted"/>
<dbReference type="Proteomes" id="UP000799291">
    <property type="component" value="Unassembled WGS sequence"/>
</dbReference>
<name>A0A6G1IHH8_9PLEO</name>
<protein>
    <submittedName>
        <fullName evidence="1">Uncharacterized protein</fullName>
    </submittedName>
</protein>